<evidence type="ECO:0000313" key="2">
    <source>
        <dbReference type="EMBL" id="STX29049.1"/>
    </source>
</evidence>
<gene>
    <name evidence="2" type="ORF">NCTC13315_01584</name>
</gene>
<feature type="transmembrane region" description="Helical" evidence="1">
    <location>
        <begin position="56"/>
        <end position="77"/>
    </location>
</feature>
<keyword evidence="1 2" id="KW-0812">Transmembrane</keyword>
<name>A0A378I1L4_9GAMM</name>
<protein>
    <submittedName>
        <fullName evidence="2">Transmembrane protein</fullName>
    </submittedName>
</protein>
<proteinExistence type="predicted"/>
<reference evidence="2 3" key="1">
    <citation type="submission" date="2018-06" db="EMBL/GenBank/DDBJ databases">
        <authorList>
            <consortium name="Pathogen Informatics"/>
            <person name="Doyle S."/>
        </authorList>
    </citation>
    <scope>NUCLEOTIDE SEQUENCE [LARGE SCALE GENOMIC DNA]</scope>
    <source>
        <strain evidence="2 3">NCTC13315</strain>
    </source>
</reference>
<dbReference type="Proteomes" id="UP000254968">
    <property type="component" value="Unassembled WGS sequence"/>
</dbReference>
<dbReference type="PANTHER" id="PTHR34351">
    <property type="entry name" value="SLR1927 PROTEIN-RELATED"/>
    <property type="match status" value="1"/>
</dbReference>
<dbReference type="EMBL" id="UGNV01000001">
    <property type="protein sequence ID" value="STX29049.1"/>
    <property type="molecule type" value="Genomic_DNA"/>
</dbReference>
<evidence type="ECO:0000256" key="1">
    <source>
        <dbReference type="SAM" id="Phobius"/>
    </source>
</evidence>
<evidence type="ECO:0000313" key="3">
    <source>
        <dbReference type="Proteomes" id="UP000254968"/>
    </source>
</evidence>
<dbReference type="PANTHER" id="PTHR34351:SF1">
    <property type="entry name" value="SLR1927 PROTEIN"/>
    <property type="match status" value="1"/>
</dbReference>
<keyword evidence="1" id="KW-1133">Transmembrane helix</keyword>
<organism evidence="2 3">
    <name type="scientific">Legionella beliardensis</name>
    <dbReference type="NCBI Taxonomy" id="91822"/>
    <lineage>
        <taxon>Bacteria</taxon>
        <taxon>Pseudomonadati</taxon>
        <taxon>Pseudomonadota</taxon>
        <taxon>Gammaproteobacteria</taxon>
        <taxon>Legionellales</taxon>
        <taxon>Legionellaceae</taxon>
        <taxon>Legionella</taxon>
    </lineage>
</organism>
<feature type="transmembrane region" description="Helical" evidence="1">
    <location>
        <begin position="32"/>
        <end position="50"/>
    </location>
</feature>
<dbReference type="AlphaFoldDB" id="A0A378I1L4"/>
<dbReference type="RefSeq" id="WP_176579712.1">
    <property type="nucleotide sequence ID" value="NZ_CAAAHO010000004.1"/>
</dbReference>
<accession>A0A378I1L4</accession>
<sequence>MMKERLLKNLNQWFRARNDKGNSQTFGSRNSYILPSSFGWLYAFVLITLFTGAINYQISLIFLLVFLLALIGIGSAWEAQANLKGLSVKLLAIDDAEVGQAVCINLLISPNNKLRYALEFQVGKQAAIGLEQTSLNEFRMVLPLSTDRRGYFKLPTIKIYTLYPLGLFKTWGYLYFDEGFYVYPQPVFPGFWPAPITVQSNNQVALVGDNEFYDLRQVENPWAQPNLIAWKIVAKDQGWHVKTMDSSAGNYWLFQLSDLPFDDLEKKLQYLSFWLQNAEVNQDLYSLKLGRFTTPLSHGKQHLQQCLRQLAICS</sequence>
<keyword evidence="1" id="KW-0472">Membrane</keyword>
<keyword evidence="3" id="KW-1185">Reference proteome</keyword>